<keyword evidence="1" id="KW-1133">Transmembrane helix</keyword>
<evidence type="ECO:0000313" key="3">
    <source>
        <dbReference type="Proteomes" id="UP001479436"/>
    </source>
</evidence>
<evidence type="ECO:0000256" key="1">
    <source>
        <dbReference type="SAM" id="Phobius"/>
    </source>
</evidence>
<feature type="transmembrane region" description="Helical" evidence="1">
    <location>
        <begin position="12"/>
        <end position="29"/>
    </location>
</feature>
<dbReference type="EMBL" id="JASJQH010009112">
    <property type="protein sequence ID" value="KAK9681184.1"/>
    <property type="molecule type" value="Genomic_DNA"/>
</dbReference>
<keyword evidence="1" id="KW-0472">Membrane</keyword>
<accession>A0ABR2VNB5</accession>
<keyword evidence="1" id="KW-0812">Transmembrane</keyword>
<comment type="caution">
    <text evidence="2">The sequence shown here is derived from an EMBL/GenBank/DDBJ whole genome shotgun (WGS) entry which is preliminary data.</text>
</comment>
<protein>
    <submittedName>
        <fullName evidence="2">Uncharacterized protein</fullName>
    </submittedName>
</protein>
<keyword evidence="3" id="KW-1185">Reference proteome</keyword>
<dbReference type="Proteomes" id="UP001479436">
    <property type="component" value="Unassembled WGS sequence"/>
</dbReference>
<name>A0ABR2VNB5_9FUNG</name>
<sequence length="66" mass="7740">PGKLSVPSVTKSLKYVLPLVKLLFVMLRIRRRLTKLRRRRLVLLNLRSQSNRLREPVPLLPLTVVK</sequence>
<reference evidence="2 3" key="1">
    <citation type="submission" date="2023-04" db="EMBL/GenBank/DDBJ databases">
        <title>Genome of Basidiobolus ranarum AG-B5.</title>
        <authorList>
            <person name="Stajich J.E."/>
            <person name="Carter-House D."/>
            <person name="Gryganskyi A."/>
        </authorList>
    </citation>
    <scope>NUCLEOTIDE SEQUENCE [LARGE SCALE GENOMIC DNA]</scope>
    <source>
        <strain evidence="2 3">AG-B5</strain>
    </source>
</reference>
<evidence type="ECO:0000313" key="2">
    <source>
        <dbReference type="EMBL" id="KAK9681184.1"/>
    </source>
</evidence>
<gene>
    <name evidence="2" type="ORF">K7432_015718</name>
</gene>
<organism evidence="2 3">
    <name type="scientific">Basidiobolus ranarum</name>
    <dbReference type="NCBI Taxonomy" id="34480"/>
    <lineage>
        <taxon>Eukaryota</taxon>
        <taxon>Fungi</taxon>
        <taxon>Fungi incertae sedis</taxon>
        <taxon>Zoopagomycota</taxon>
        <taxon>Entomophthoromycotina</taxon>
        <taxon>Basidiobolomycetes</taxon>
        <taxon>Basidiobolales</taxon>
        <taxon>Basidiobolaceae</taxon>
        <taxon>Basidiobolus</taxon>
    </lineage>
</organism>
<proteinExistence type="predicted"/>
<feature type="non-terminal residue" evidence="2">
    <location>
        <position position="1"/>
    </location>
</feature>